<evidence type="ECO:0000256" key="4">
    <source>
        <dbReference type="ARBA" id="ARBA00022475"/>
    </source>
</evidence>
<proteinExistence type="inferred from homology"/>
<dbReference type="GO" id="GO:0140359">
    <property type="term" value="F:ABC-type transporter activity"/>
    <property type="evidence" value="ECO:0007669"/>
    <property type="project" value="InterPro"/>
</dbReference>
<dbReference type="InterPro" id="IPR047817">
    <property type="entry name" value="ABC2_TM_bact-type"/>
</dbReference>
<dbReference type="AlphaFoldDB" id="A0A248K2P7"/>
<comment type="subcellular location">
    <subcellularLocation>
        <location evidence="9">Cell inner membrane</location>
        <topology evidence="9">Multi-pass membrane protein</topology>
    </subcellularLocation>
    <subcellularLocation>
        <location evidence="1">Cell membrane</location>
        <topology evidence="1">Multi-pass membrane protein</topology>
    </subcellularLocation>
</comment>
<evidence type="ECO:0000259" key="10">
    <source>
        <dbReference type="PROSITE" id="PS51012"/>
    </source>
</evidence>
<evidence type="ECO:0000256" key="5">
    <source>
        <dbReference type="ARBA" id="ARBA00022692"/>
    </source>
</evidence>
<dbReference type="InterPro" id="IPR013525">
    <property type="entry name" value="ABC2_TM"/>
</dbReference>
<dbReference type="Proteomes" id="UP000197153">
    <property type="component" value="Chromosome 3"/>
</dbReference>
<accession>A0A248K2P7</accession>
<evidence type="ECO:0000256" key="7">
    <source>
        <dbReference type="ARBA" id="ARBA00023047"/>
    </source>
</evidence>
<dbReference type="RefSeq" id="WP_088875104.1">
    <property type="nucleotide sequence ID" value="NZ_CP022112.1"/>
</dbReference>
<dbReference type="GO" id="GO:0015920">
    <property type="term" value="P:lipopolysaccharide transport"/>
    <property type="evidence" value="ECO:0007669"/>
    <property type="project" value="TreeGrafter"/>
</dbReference>
<evidence type="ECO:0000313" key="11">
    <source>
        <dbReference type="EMBL" id="ASG24694.1"/>
    </source>
</evidence>
<keyword evidence="8 9" id="KW-0472">Membrane</keyword>
<feature type="transmembrane region" description="Helical" evidence="9">
    <location>
        <begin position="38"/>
        <end position="58"/>
    </location>
</feature>
<dbReference type="Pfam" id="PF01061">
    <property type="entry name" value="ABC2_membrane"/>
    <property type="match status" value="1"/>
</dbReference>
<dbReference type="GO" id="GO:0015774">
    <property type="term" value="P:polysaccharide transport"/>
    <property type="evidence" value="ECO:0007669"/>
    <property type="project" value="UniProtKB-KW"/>
</dbReference>
<sequence>MSTAAVMSPSITSRLYANRRLILRLAVRQLSAKWQGTMLGMVWSLLTPLLTFAVYGFVFTQIFHSRWTGSLSAASYPLLIFSGLVTFSIFSETVNAAPTLILENASYVKKVIFPLEILPIVSILVNIVNAGFGLAILLIVQLVTTGSLSFGLIYVPFIILPLGVATLGVAWFLASLGVFIRDMRHIVGVATSLLMFLTPIFYAPETVPDSFKLVMKLNPIALTLEQMRAAIFLGQFPDLLDYLGLWAYALFIASLGYAWFARSRKAFADVL</sequence>
<keyword evidence="7" id="KW-0762">Sugar transport</keyword>
<dbReference type="PANTHER" id="PTHR30413:SF10">
    <property type="entry name" value="CAPSULE POLYSACCHARIDE EXPORT INNER-MEMBRANE PROTEIN CTRC"/>
    <property type="match status" value="1"/>
</dbReference>
<evidence type="ECO:0000256" key="9">
    <source>
        <dbReference type="RuleBase" id="RU361157"/>
    </source>
</evidence>
<dbReference type="GO" id="GO:0005886">
    <property type="term" value="C:plasma membrane"/>
    <property type="evidence" value="ECO:0007669"/>
    <property type="project" value="UniProtKB-SubCell"/>
</dbReference>
<dbReference type="PANTHER" id="PTHR30413">
    <property type="entry name" value="INNER MEMBRANE TRANSPORT PERMEASE"/>
    <property type="match status" value="1"/>
</dbReference>
<feature type="transmembrane region" description="Helical" evidence="9">
    <location>
        <begin position="242"/>
        <end position="260"/>
    </location>
</feature>
<organism evidence="11 12">
    <name type="scientific">Nitrospirillum viridazoti CBAmc</name>
    <dbReference type="NCBI Taxonomy" id="1441467"/>
    <lineage>
        <taxon>Bacteria</taxon>
        <taxon>Pseudomonadati</taxon>
        <taxon>Pseudomonadota</taxon>
        <taxon>Alphaproteobacteria</taxon>
        <taxon>Rhodospirillales</taxon>
        <taxon>Azospirillaceae</taxon>
        <taxon>Nitrospirillum</taxon>
        <taxon>Nitrospirillum viridazoti</taxon>
    </lineage>
</organism>
<name>A0A248K2P7_9PROT</name>
<feature type="transmembrane region" description="Helical" evidence="9">
    <location>
        <begin position="78"/>
        <end position="97"/>
    </location>
</feature>
<dbReference type="KEGG" id="nao:Y958_28015"/>
<dbReference type="PROSITE" id="PS51012">
    <property type="entry name" value="ABC_TM2"/>
    <property type="match status" value="1"/>
</dbReference>
<evidence type="ECO:0000256" key="2">
    <source>
        <dbReference type="ARBA" id="ARBA00007783"/>
    </source>
</evidence>
<keyword evidence="12" id="KW-1185">Reference proteome</keyword>
<feature type="transmembrane region" description="Helical" evidence="9">
    <location>
        <begin position="186"/>
        <end position="203"/>
    </location>
</feature>
<evidence type="ECO:0000256" key="3">
    <source>
        <dbReference type="ARBA" id="ARBA00022448"/>
    </source>
</evidence>
<evidence type="ECO:0000256" key="8">
    <source>
        <dbReference type="ARBA" id="ARBA00023136"/>
    </source>
</evidence>
<dbReference type="EMBL" id="CP022112">
    <property type="protein sequence ID" value="ASG24694.1"/>
    <property type="molecule type" value="Genomic_DNA"/>
</dbReference>
<evidence type="ECO:0000256" key="1">
    <source>
        <dbReference type="ARBA" id="ARBA00004651"/>
    </source>
</evidence>
<gene>
    <name evidence="11" type="ORF">Y958_28015</name>
</gene>
<comment type="similarity">
    <text evidence="2 9">Belongs to the ABC-2 integral membrane protein family.</text>
</comment>
<keyword evidence="5 9" id="KW-0812">Transmembrane</keyword>
<feature type="transmembrane region" description="Helical" evidence="9">
    <location>
        <begin position="117"/>
        <end position="140"/>
    </location>
</feature>
<evidence type="ECO:0000313" key="12">
    <source>
        <dbReference type="Proteomes" id="UP000197153"/>
    </source>
</evidence>
<feature type="domain" description="ABC transmembrane type-2" evidence="10">
    <location>
        <begin position="39"/>
        <end position="263"/>
    </location>
</feature>
<keyword evidence="3 9" id="KW-0813">Transport</keyword>
<reference evidence="11 12" key="1">
    <citation type="submission" date="2017-06" db="EMBL/GenBank/DDBJ databases">
        <title>Complete genome sequence of Nitrospirillum amazonense strain CBAmC, an endophytic nitrogen-fixing and plant growth-promoting bacterium, isolated from sugarcane.</title>
        <authorList>
            <person name="Schwab S."/>
            <person name="dos Santos Teixeira K.R."/>
            <person name="Simoes Araujo J.L."/>
            <person name="Soares Vidal M."/>
            <person name="Borges de Freitas H.R."/>
            <person name="Rivello Crivelaro A.L."/>
            <person name="Bueno de Camargo Nunes A."/>
            <person name="dos Santos C.M."/>
            <person name="Palmeira da Silva Rosa D."/>
            <person name="da Silva Padilha D."/>
            <person name="da Silva E."/>
            <person name="Araujo Terra L."/>
            <person name="Soares Mendes V."/>
            <person name="Farinelli L."/>
            <person name="Magalhaes Cruz L."/>
            <person name="Baldani J.I."/>
        </authorList>
    </citation>
    <scope>NUCLEOTIDE SEQUENCE [LARGE SCALE GENOMIC DNA]</scope>
    <source>
        <strain evidence="11 12">CBAmC</strain>
    </source>
</reference>
<protein>
    <recommendedName>
        <fullName evidence="9">Transport permease protein</fullName>
    </recommendedName>
</protein>
<keyword evidence="6 9" id="KW-1133">Transmembrane helix</keyword>
<feature type="transmembrane region" description="Helical" evidence="9">
    <location>
        <begin position="152"/>
        <end position="174"/>
    </location>
</feature>
<evidence type="ECO:0000256" key="6">
    <source>
        <dbReference type="ARBA" id="ARBA00022989"/>
    </source>
</evidence>
<keyword evidence="4 9" id="KW-1003">Cell membrane</keyword>
<keyword evidence="7" id="KW-0625">Polysaccharide transport</keyword>